<name>A0A835M1W0_9MAGN</name>
<organism evidence="1 2">
    <name type="scientific">Coptis chinensis</name>
    <dbReference type="NCBI Taxonomy" id="261450"/>
    <lineage>
        <taxon>Eukaryota</taxon>
        <taxon>Viridiplantae</taxon>
        <taxon>Streptophyta</taxon>
        <taxon>Embryophyta</taxon>
        <taxon>Tracheophyta</taxon>
        <taxon>Spermatophyta</taxon>
        <taxon>Magnoliopsida</taxon>
        <taxon>Ranunculales</taxon>
        <taxon>Ranunculaceae</taxon>
        <taxon>Coptidoideae</taxon>
        <taxon>Coptis</taxon>
    </lineage>
</organism>
<keyword evidence="2" id="KW-1185">Reference proteome</keyword>
<accession>A0A835M1W0</accession>
<protein>
    <submittedName>
        <fullName evidence="1">Uncharacterized protein</fullName>
    </submittedName>
</protein>
<comment type="caution">
    <text evidence="1">The sequence shown here is derived from an EMBL/GenBank/DDBJ whole genome shotgun (WGS) entry which is preliminary data.</text>
</comment>
<proteinExistence type="predicted"/>
<gene>
    <name evidence="1" type="ORF">IFM89_027171</name>
</gene>
<reference evidence="1 2" key="1">
    <citation type="submission" date="2020-10" db="EMBL/GenBank/DDBJ databases">
        <title>The Coptis chinensis genome and diversification of protoberbering-type alkaloids.</title>
        <authorList>
            <person name="Wang B."/>
            <person name="Shu S."/>
            <person name="Song C."/>
            <person name="Liu Y."/>
        </authorList>
    </citation>
    <scope>NUCLEOTIDE SEQUENCE [LARGE SCALE GENOMIC DNA]</scope>
    <source>
        <strain evidence="1">HL-2020</strain>
        <tissue evidence="1">Leaf</tissue>
    </source>
</reference>
<evidence type="ECO:0000313" key="1">
    <source>
        <dbReference type="EMBL" id="KAF9615925.1"/>
    </source>
</evidence>
<dbReference type="Proteomes" id="UP000631114">
    <property type="component" value="Unassembled WGS sequence"/>
</dbReference>
<sequence>MLWESRRCDISVVMKIAMETKGVIVPGKEEFADNAIIAIKEEKSIAVPPDTLYGSACDAWVGVVFDIERFAVTLPHGLPDNLLPGPLTVVII</sequence>
<dbReference type="AlphaFoldDB" id="A0A835M1W0"/>
<evidence type="ECO:0000313" key="2">
    <source>
        <dbReference type="Proteomes" id="UP000631114"/>
    </source>
</evidence>
<dbReference type="EMBL" id="JADFTS010000003">
    <property type="protein sequence ID" value="KAF9615925.1"/>
    <property type="molecule type" value="Genomic_DNA"/>
</dbReference>